<evidence type="ECO:0000313" key="9">
    <source>
        <dbReference type="EMBL" id="CAK9209744.1"/>
    </source>
</evidence>
<feature type="transmembrane region" description="Helical" evidence="8">
    <location>
        <begin position="251"/>
        <end position="274"/>
    </location>
</feature>
<feature type="transmembrane region" description="Helical" evidence="8">
    <location>
        <begin position="205"/>
        <end position="225"/>
    </location>
</feature>
<evidence type="ECO:0000256" key="8">
    <source>
        <dbReference type="SAM" id="Phobius"/>
    </source>
</evidence>
<feature type="transmembrane region" description="Helical" evidence="8">
    <location>
        <begin position="355"/>
        <end position="374"/>
    </location>
</feature>
<dbReference type="InterPro" id="IPR037185">
    <property type="entry name" value="EmrE-like"/>
</dbReference>
<keyword evidence="4 8" id="KW-0812">Transmembrane</keyword>
<evidence type="ECO:0000313" key="10">
    <source>
        <dbReference type="Proteomes" id="UP001497512"/>
    </source>
</evidence>
<comment type="similarity">
    <text evidence="2">Belongs to the CRT-like transporter family.</text>
</comment>
<keyword evidence="6 8" id="KW-0472">Membrane</keyword>
<keyword evidence="10" id="KW-1185">Reference proteome</keyword>
<comment type="subcellular location">
    <subcellularLocation>
        <location evidence="1">Membrane</location>
        <topology evidence="1">Multi-pass membrane protein</topology>
    </subcellularLocation>
</comment>
<dbReference type="SUPFAM" id="SSF103481">
    <property type="entry name" value="Multidrug resistance efflux transporter EmrE"/>
    <property type="match status" value="1"/>
</dbReference>
<name>A0ABP0U1A6_9BRYO</name>
<feature type="transmembrane region" description="Helical" evidence="8">
    <location>
        <begin position="84"/>
        <end position="102"/>
    </location>
</feature>
<feature type="transmembrane region" description="Helical" evidence="8">
    <location>
        <begin position="295"/>
        <end position="317"/>
    </location>
</feature>
<feature type="transmembrane region" description="Helical" evidence="8">
    <location>
        <begin position="153"/>
        <end position="172"/>
    </location>
</feature>
<feature type="transmembrane region" description="Helical" evidence="8">
    <location>
        <begin position="178"/>
        <end position="198"/>
    </location>
</feature>
<gene>
    <name evidence="9" type="ORF">CSSPTR1EN2_LOCUS10033</name>
</gene>
<organism evidence="9 10">
    <name type="scientific">Sphagnum troendelagicum</name>
    <dbReference type="NCBI Taxonomy" id="128251"/>
    <lineage>
        <taxon>Eukaryota</taxon>
        <taxon>Viridiplantae</taxon>
        <taxon>Streptophyta</taxon>
        <taxon>Embryophyta</taxon>
        <taxon>Bryophyta</taxon>
        <taxon>Sphagnophytina</taxon>
        <taxon>Sphagnopsida</taxon>
        <taxon>Sphagnales</taxon>
        <taxon>Sphagnaceae</taxon>
        <taxon>Sphagnum</taxon>
    </lineage>
</organism>
<feature type="transmembrane region" description="Helical" evidence="8">
    <location>
        <begin position="381"/>
        <end position="402"/>
    </location>
</feature>
<proteinExistence type="inferred from homology"/>
<reference evidence="9" key="1">
    <citation type="submission" date="2024-02" db="EMBL/GenBank/DDBJ databases">
        <authorList>
            <consortium name="ELIXIR-Norway"/>
            <consortium name="Elixir Norway"/>
        </authorList>
    </citation>
    <scope>NUCLEOTIDE SEQUENCE</scope>
</reference>
<keyword evidence="5 8" id="KW-1133">Transmembrane helix</keyword>
<sequence>MGTAAKLRQLQTLSFYRSYVVLASSYISKLPSKRLATGRGKKFAEEEEEEEEGASDFSGDHHRHVEAEFISVFGKQIAKRGLQMLFTITMAVLLSVANKVLYKMALIPMSKYPFFLAQITTLGYVVVYSMILFVRYRIGVVTKEMFAIAPKSIFIAVGALEALGLVSGMAAATNLPGASIPVLTQVYLVWQLLLSVTFLQKRYSLGQIIGCLLVILGVVVVVMSGSGRDSGGGGGGGAAASKVFNQKSGSLFWSLVIIFSTAFFAAASVLKEFAFQDARRQHQKMKGGQEGSIDIFVVNTFGSLFQAFFVLLLSPFLSNLQGISFKEQPKYLSSAAACLVNSAGSSQNGCNGAPLVPLLYILVNMAFNVSNLSLLKQSSAVVSSLCVTLAVPLSIWAFTLPLPLFASSATLPPGVYEGALILIAGLAFFNLLKPNSKKGNLK</sequence>
<evidence type="ECO:0000256" key="5">
    <source>
        <dbReference type="ARBA" id="ARBA00022989"/>
    </source>
</evidence>
<evidence type="ECO:0000256" key="3">
    <source>
        <dbReference type="ARBA" id="ARBA00022448"/>
    </source>
</evidence>
<feature type="transmembrane region" description="Helical" evidence="8">
    <location>
        <begin position="414"/>
        <end position="432"/>
    </location>
</feature>
<dbReference type="PANTHER" id="PTHR31326">
    <property type="entry name" value="PROTEIN CLT2, CHLOROPLASTIC"/>
    <property type="match status" value="1"/>
</dbReference>
<evidence type="ECO:0000256" key="7">
    <source>
        <dbReference type="SAM" id="MobiDB-lite"/>
    </source>
</evidence>
<dbReference type="InterPro" id="IPR013936">
    <property type="entry name" value="CRT-like"/>
</dbReference>
<dbReference type="PANTHER" id="PTHR31326:SF1">
    <property type="entry name" value="PROTEIN CLT2, CHLOROPLASTIC"/>
    <property type="match status" value="1"/>
</dbReference>
<feature type="region of interest" description="Disordered" evidence="7">
    <location>
        <begin position="40"/>
        <end position="59"/>
    </location>
</feature>
<dbReference type="Pfam" id="PF08627">
    <property type="entry name" value="CRT-like"/>
    <property type="match status" value="1"/>
</dbReference>
<dbReference type="Proteomes" id="UP001497512">
    <property type="component" value="Chromosome 17"/>
</dbReference>
<evidence type="ECO:0000256" key="4">
    <source>
        <dbReference type="ARBA" id="ARBA00022692"/>
    </source>
</evidence>
<evidence type="ECO:0000256" key="1">
    <source>
        <dbReference type="ARBA" id="ARBA00004141"/>
    </source>
</evidence>
<evidence type="ECO:0000256" key="2">
    <source>
        <dbReference type="ARBA" id="ARBA00006690"/>
    </source>
</evidence>
<accession>A0ABP0U1A6</accession>
<feature type="transmembrane region" description="Helical" evidence="8">
    <location>
        <begin position="114"/>
        <end position="133"/>
    </location>
</feature>
<feature type="compositionally biased region" description="Acidic residues" evidence="7">
    <location>
        <begin position="45"/>
        <end position="54"/>
    </location>
</feature>
<evidence type="ECO:0000256" key="6">
    <source>
        <dbReference type="ARBA" id="ARBA00023136"/>
    </source>
</evidence>
<protein>
    <submittedName>
        <fullName evidence="9">Uncharacterized protein</fullName>
    </submittedName>
</protein>
<keyword evidence="3" id="KW-0813">Transport</keyword>
<dbReference type="EMBL" id="OZ019909">
    <property type="protein sequence ID" value="CAK9209744.1"/>
    <property type="molecule type" value="Genomic_DNA"/>
</dbReference>